<dbReference type="GO" id="GO:0019464">
    <property type="term" value="P:glycine decarboxylation via glycine cleavage system"/>
    <property type="evidence" value="ECO:0007669"/>
    <property type="project" value="UniProtKB-UniRule"/>
</dbReference>
<name>A0A1P8W954_9PLAN</name>
<dbReference type="InterPro" id="IPR013977">
    <property type="entry name" value="GcvT_C"/>
</dbReference>
<proteinExistence type="inferred from homology"/>
<dbReference type="Pfam" id="PF01571">
    <property type="entry name" value="GCV_T"/>
    <property type="match status" value="1"/>
</dbReference>
<reference evidence="11 12" key="1">
    <citation type="journal article" date="2016" name="Front. Microbiol.">
        <title>Fuerstia marisgermanicae gen. nov., sp. nov., an Unusual Member of the Phylum Planctomycetes from the German Wadden Sea.</title>
        <authorList>
            <person name="Kohn T."/>
            <person name="Heuer A."/>
            <person name="Jogler M."/>
            <person name="Vollmers J."/>
            <person name="Boedeker C."/>
            <person name="Bunk B."/>
            <person name="Rast P."/>
            <person name="Borchert D."/>
            <person name="Glockner I."/>
            <person name="Freese H.M."/>
            <person name="Klenk H.P."/>
            <person name="Overmann J."/>
            <person name="Kaster A.K."/>
            <person name="Rohde M."/>
            <person name="Wiegand S."/>
            <person name="Jogler C."/>
        </authorList>
    </citation>
    <scope>NUCLEOTIDE SEQUENCE [LARGE SCALE GENOMIC DNA]</scope>
    <source>
        <strain evidence="11 12">NH11</strain>
    </source>
</reference>
<dbReference type="EMBL" id="CP017641">
    <property type="protein sequence ID" value="APZ90571.1"/>
    <property type="molecule type" value="Genomic_DNA"/>
</dbReference>
<evidence type="ECO:0000256" key="4">
    <source>
        <dbReference type="ARBA" id="ARBA00022679"/>
    </source>
</evidence>
<organism evidence="11 12">
    <name type="scientific">Fuerstiella marisgermanici</name>
    <dbReference type="NCBI Taxonomy" id="1891926"/>
    <lineage>
        <taxon>Bacteria</taxon>
        <taxon>Pseudomonadati</taxon>
        <taxon>Planctomycetota</taxon>
        <taxon>Planctomycetia</taxon>
        <taxon>Planctomycetales</taxon>
        <taxon>Planctomycetaceae</taxon>
        <taxon>Fuerstiella</taxon>
    </lineage>
</organism>
<dbReference type="OrthoDB" id="9774591at2"/>
<dbReference type="InterPro" id="IPR006222">
    <property type="entry name" value="GCVT_N"/>
</dbReference>
<dbReference type="InterPro" id="IPR029043">
    <property type="entry name" value="GcvT/YgfZ_C"/>
</dbReference>
<feature type="domain" description="GCVT N-terminal" evidence="9">
    <location>
        <begin position="10"/>
        <end position="265"/>
    </location>
</feature>
<dbReference type="NCBIfam" id="NF001567">
    <property type="entry name" value="PRK00389.1"/>
    <property type="match status" value="1"/>
</dbReference>
<evidence type="ECO:0000256" key="1">
    <source>
        <dbReference type="ARBA" id="ARBA00008609"/>
    </source>
</evidence>
<evidence type="ECO:0000313" key="11">
    <source>
        <dbReference type="EMBL" id="APZ90571.1"/>
    </source>
</evidence>
<evidence type="ECO:0000259" key="9">
    <source>
        <dbReference type="Pfam" id="PF01571"/>
    </source>
</evidence>
<keyword evidence="3 7" id="KW-0032">Aminotransferase</keyword>
<evidence type="ECO:0000256" key="6">
    <source>
        <dbReference type="ARBA" id="ARBA00047665"/>
    </source>
</evidence>
<dbReference type="GO" id="GO:0005829">
    <property type="term" value="C:cytosol"/>
    <property type="evidence" value="ECO:0007669"/>
    <property type="project" value="TreeGrafter"/>
</dbReference>
<keyword evidence="11" id="KW-0489">Methyltransferase</keyword>
<comment type="subunit">
    <text evidence="7">The glycine cleavage system is composed of four proteins: P, T, L and H.</text>
</comment>
<dbReference type="PIRSF" id="PIRSF006487">
    <property type="entry name" value="GcvT"/>
    <property type="match status" value="1"/>
</dbReference>
<dbReference type="AlphaFoldDB" id="A0A1P8W954"/>
<sequence>MNSPPRQSPLHEVHVAAGARMVPFAGWEMPVQYEGIMPEHKAVREFLGVFDISHMGLLAVASSEPEVSTKWLDGLLTNNVASLEVGQGQYTMLLNETGGVIDDLIVYSKGCSEYYLVVNASKTAEDYQWMLDHQPESGIMFADVSGSYAGLAVQGPDTVAAFARLFGDDVTIPERFYMAEISTPHGDVLVCRTGYTGEDGFELFCKASDGPDWWQRCLDAGAKACGLGARDSLRLEKCYPLNGNDLSPERSPLEAGLGFAVDLHKDSFIGRDTLLRQKTKGLHRRLVAIKQTQKSPPPRPGYAVYAGDEQVGTLTSGGMSPSLGVGISLAYLSIDHAKVGTPLHLEIRGKRFAAEVVKKPFL</sequence>
<dbReference type="InterPro" id="IPR027266">
    <property type="entry name" value="TrmE/GcvT-like"/>
</dbReference>
<evidence type="ECO:0000256" key="2">
    <source>
        <dbReference type="ARBA" id="ARBA00012616"/>
    </source>
</evidence>
<dbReference type="GO" id="GO:0004047">
    <property type="term" value="F:aminomethyltransferase activity"/>
    <property type="evidence" value="ECO:0007669"/>
    <property type="project" value="UniProtKB-UniRule"/>
</dbReference>
<accession>A0A1P8W954</accession>
<dbReference type="Proteomes" id="UP000187735">
    <property type="component" value="Chromosome"/>
</dbReference>
<evidence type="ECO:0000256" key="8">
    <source>
        <dbReference type="PIRSR" id="PIRSR006487-1"/>
    </source>
</evidence>
<dbReference type="InterPro" id="IPR022903">
    <property type="entry name" value="GcvT_bac"/>
</dbReference>
<dbReference type="GO" id="GO:0032259">
    <property type="term" value="P:methylation"/>
    <property type="evidence" value="ECO:0007669"/>
    <property type="project" value="UniProtKB-KW"/>
</dbReference>
<dbReference type="GO" id="GO:0008168">
    <property type="term" value="F:methyltransferase activity"/>
    <property type="evidence" value="ECO:0007669"/>
    <property type="project" value="UniProtKB-KW"/>
</dbReference>
<dbReference type="FunFam" id="3.30.70.1400:FF:000001">
    <property type="entry name" value="Aminomethyltransferase"/>
    <property type="match status" value="1"/>
</dbReference>
<evidence type="ECO:0000256" key="3">
    <source>
        <dbReference type="ARBA" id="ARBA00022576"/>
    </source>
</evidence>
<evidence type="ECO:0000313" key="12">
    <source>
        <dbReference type="Proteomes" id="UP000187735"/>
    </source>
</evidence>
<dbReference type="STRING" id="1891926.Fuma_00151"/>
<keyword evidence="4 7" id="KW-0808">Transferase</keyword>
<dbReference type="EC" id="2.1.2.10" evidence="2 7"/>
<comment type="similarity">
    <text evidence="1 7">Belongs to the GcvT family.</text>
</comment>
<dbReference type="PANTHER" id="PTHR43757">
    <property type="entry name" value="AMINOMETHYLTRANSFERASE"/>
    <property type="match status" value="1"/>
</dbReference>
<protein>
    <recommendedName>
        <fullName evidence="2 7">Aminomethyltransferase</fullName>
        <ecNumber evidence="2 7">2.1.2.10</ecNumber>
    </recommendedName>
    <alternativeName>
        <fullName evidence="5 7">Glycine cleavage system T protein</fullName>
    </alternativeName>
</protein>
<dbReference type="SUPFAM" id="SSF103025">
    <property type="entry name" value="Folate-binding domain"/>
    <property type="match status" value="1"/>
</dbReference>
<dbReference type="GO" id="GO:0005960">
    <property type="term" value="C:glycine cleavage complex"/>
    <property type="evidence" value="ECO:0007669"/>
    <property type="project" value="InterPro"/>
</dbReference>
<feature type="binding site" evidence="8">
    <location>
        <position position="202"/>
    </location>
    <ligand>
        <name>substrate</name>
    </ligand>
</feature>
<feature type="domain" description="Aminomethyltransferase C-terminal" evidence="10">
    <location>
        <begin position="284"/>
        <end position="361"/>
    </location>
</feature>
<dbReference type="PANTHER" id="PTHR43757:SF2">
    <property type="entry name" value="AMINOMETHYLTRANSFERASE, MITOCHONDRIAL"/>
    <property type="match status" value="1"/>
</dbReference>
<evidence type="ECO:0000259" key="10">
    <source>
        <dbReference type="Pfam" id="PF08669"/>
    </source>
</evidence>
<evidence type="ECO:0000256" key="5">
    <source>
        <dbReference type="ARBA" id="ARBA00031395"/>
    </source>
</evidence>
<dbReference type="InterPro" id="IPR028896">
    <property type="entry name" value="GcvT/YgfZ/DmdA"/>
</dbReference>
<dbReference type="HAMAP" id="MF_00259">
    <property type="entry name" value="GcvT"/>
    <property type="match status" value="1"/>
</dbReference>
<gene>
    <name evidence="7 11" type="primary">gcvT</name>
    <name evidence="11" type="ORF">Fuma_00151</name>
</gene>
<dbReference type="Gene3D" id="3.30.1360.120">
    <property type="entry name" value="Probable tRNA modification gtpase trme, domain 1"/>
    <property type="match status" value="1"/>
</dbReference>
<keyword evidence="12" id="KW-1185">Reference proteome</keyword>
<dbReference type="GO" id="GO:0008483">
    <property type="term" value="F:transaminase activity"/>
    <property type="evidence" value="ECO:0007669"/>
    <property type="project" value="UniProtKB-KW"/>
</dbReference>
<dbReference type="Pfam" id="PF08669">
    <property type="entry name" value="GCV_T_C"/>
    <property type="match status" value="1"/>
</dbReference>
<dbReference type="RefSeq" id="WP_077022444.1">
    <property type="nucleotide sequence ID" value="NZ_CP017641.1"/>
</dbReference>
<comment type="function">
    <text evidence="7">The glycine cleavage system catalyzes the degradation of glycine.</text>
</comment>
<dbReference type="NCBIfam" id="TIGR00528">
    <property type="entry name" value="gcvT"/>
    <property type="match status" value="1"/>
</dbReference>
<dbReference type="InterPro" id="IPR006223">
    <property type="entry name" value="GcvT"/>
</dbReference>
<comment type="catalytic activity">
    <reaction evidence="6 7">
        <text>N(6)-[(R)-S(8)-aminomethyldihydrolipoyl]-L-lysyl-[protein] + (6S)-5,6,7,8-tetrahydrofolate = N(6)-[(R)-dihydrolipoyl]-L-lysyl-[protein] + (6R)-5,10-methylene-5,6,7,8-tetrahydrofolate + NH4(+)</text>
        <dbReference type="Rhea" id="RHEA:16945"/>
        <dbReference type="Rhea" id="RHEA-COMP:10475"/>
        <dbReference type="Rhea" id="RHEA-COMP:10492"/>
        <dbReference type="ChEBI" id="CHEBI:15636"/>
        <dbReference type="ChEBI" id="CHEBI:28938"/>
        <dbReference type="ChEBI" id="CHEBI:57453"/>
        <dbReference type="ChEBI" id="CHEBI:83100"/>
        <dbReference type="ChEBI" id="CHEBI:83143"/>
        <dbReference type="EC" id="2.1.2.10"/>
    </reaction>
</comment>
<dbReference type="KEGG" id="fmr:Fuma_00151"/>
<dbReference type="SUPFAM" id="SSF101790">
    <property type="entry name" value="Aminomethyltransferase beta-barrel domain"/>
    <property type="match status" value="1"/>
</dbReference>
<evidence type="ECO:0000256" key="7">
    <source>
        <dbReference type="HAMAP-Rule" id="MF_00259"/>
    </source>
</evidence>